<evidence type="ECO:0000256" key="7">
    <source>
        <dbReference type="SAM" id="Phobius"/>
    </source>
</evidence>
<dbReference type="STRING" id="1047168.A0A0F4G802"/>
<dbReference type="OrthoDB" id="5599753at2759"/>
<dbReference type="EMBL" id="LAFY01004345">
    <property type="protein sequence ID" value="KJX93142.1"/>
    <property type="molecule type" value="Genomic_DNA"/>
</dbReference>
<dbReference type="InterPro" id="IPR006629">
    <property type="entry name" value="LITAF"/>
</dbReference>
<dbReference type="InterPro" id="IPR037519">
    <property type="entry name" value="LITAF_fam"/>
</dbReference>
<dbReference type="PANTHER" id="PTHR23292:SF6">
    <property type="entry name" value="FI16602P1-RELATED"/>
    <property type="match status" value="1"/>
</dbReference>
<keyword evidence="3" id="KW-0479">Metal-binding</keyword>
<feature type="compositionally biased region" description="Low complexity" evidence="6">
    <location>
        <begin position="196"/>
        <end position="207"/>
    </location>
</feature>
<proteinExistence type="inferred from homology"/>
<evidence type="ECO:0000256" key="4">
    <source>
        <dbReference type="ARBA" id="ARBA00022833"/>
    </source>
</evidence>
<reference evidence="9 10" key="1">
    <citation type="submission" date="2015-03" db="EMBL/GenBank/DDBJ databases">
        <title>RNA-seq based gene annotation and comparative genomics of four Zymoseptoria species reveal species-specific pathogenicity related genes and transposable element activity.</title>
        <authorList>
            <person name="Grandaubert J."/>
            <person name="Bhattacharyya A."/>
            <person name="Stukenbrock E.H."/>
        </authorList>
    </citation>
    <scope>NUCLEOTIDE SEQUENCE [LARGE SCALE GENOMIC DNA]</scope>
    <source>
        <strain evidence="9 10">Zb18110</strain>
    </source>
</reference>
<name>A0A0F4G802_9PEZI</name>
<gene>
    <name evidence="9" type="ORF">TI39_contig4386g00004</name>
</gene>
<dbReference type="PANTHER" id="PTHR23292">
    <property type="entry name" value="LIPOPOLYSACCHARIDE-INDUCED TUMOR NECROSIS FACTOR-ALPHA FACTOR"/>
    <property type="match status" value="1"/>
</dbReference>
<evidence type="ECO:0000259" key="8">
    <source>
        <dbReference type="PROSITE" id="PS51837"/>
    </source>
</evidence>
<evidence type="ECO:0000313" key="9">
    <source>
        <dbReference type="EMBL" id="KJX93142.1"/>
    </source>
</evidence>
<keyword evidence="10" id="KW-1185">Reference proteome</keyword>
<feature type="domain" description="LITAF" evidence="8">
    <location>
        <begin position="52"/>
        <end position="134"/>
    </location>
</feature>
<dbReference type="Proteomes" id="UP000033647">
    <property type="component" value="Unassembled WGS sequence"/>
</dbReference>
<evidence type="ECO:0000313" key="10">
    <source>
        <dbReference type="Proteomes" id="UP000033647"/>
    </source>
</evidence>
<dbReference type="SMART" id="SM00714">
    <property type="entry name" value="LITAF"/>
    <property type="match status" value="1"/>
</dbReference>
<dbReference type="GO" id="GO:0016020">
    <property type="term" value="C:membrane"/>
    <property type="evidence" value="ECO:0007669"/>
    <property type="project" value="UniProtKB-SubCell"/>
</dbReference>
<feature type="transmembrane region" description="Helical" evidence="7">
    <location>
        <begin position="90"/>
        <end position="114"/>
    </location>
</feature>
<comment type="similarity">
    <text evidence="2">Belongs to the CDIP1/LITAF family.</text>
</comment>
<evidence type="ECO:0000256" key="5">
    <source>
        <dbReference type="ARBA" id="ARBA00023136"/>
    </source>
</evidence>
<dbReference type="PROSITE" id="PS51837">
    <property type="entry name" value="LITAF"/>
    <property type="match status" value="1"/>
</dbReference>
<dbReference type="AlphaFoldDB" id="A0A0F4G802"/>
<organism evidence="9 10">
    <name type="scientific">Zymoseptoria brevis</name>
    <dbReference type="NCBI Taxonomy" id="1047168"/>
    <lineage>
        <taxon>Eukaryota</taxon>
        <taxon>Fungi</taxon>
        <taxon>Dikarya</taxon>
        <taxon>Ascomycota</taxon>
        <taxon>Pezizomycotina</taxon>
        <taxon>Dothideomycetes</taxon>
        <taxon>Dothideomycetidae</taxon>
        <taxon>Mycosphaerellales</taxon>
        <taxon>Mycosphaerellaceae</taxon>
        <taxon>Zymoseptoria</taxon>
    </lineage>
</organism>
<evidence type="ECO:0000256" key="2">
    <source>
        <dbReference type="ARBA" id="ARBA00005975"/>
    </source>
</evidence>
<keyword evidence="7" id="KW-0812">Transmembrane</keyword>
<protein>
    <recommendedName>
        <fullName evidence="8">LITAF domain-containing protein</fullName>
    </recommendedName>
</protein>
<comment type="caution">
    <text evidence="9">The sequence shown here is derived from an EMBL/GenBank/DDBJ whole genome shotgun (WGS) entry which is preliminary data.</text>
</comment>
<evidence type="ECO:0000256" key="1">
    <source>
        <dbReference type="ARBA" id="ARBA00004170"/>
    </source>
</evidence>
<feature type="compositionally biased region" description="Basic and acidic residues" evidence="6">
    <location>
        <begin position="181"/>
        <end position="195"/>
    </location>
</feature>
<sequence length="207" mass="23128">MATQTNAAGPEIAAHQPNTVQEAFDPKVEHHPEQYGNTHASPYYAPPQYSETASTMVTPLHMLGEHSAEVDCPFCQRRAMTRVREEHSTMTWLSGVILGFFCICLACLPCIAHSCQEIDHYCGNCGKQLTHRPYEGQVQLVGVPPAAMVPSQYPMTQAMPPQHQHSAQHEPQAQQAQEPQLTREELEQREIDAHRAQQQAQQPAAKR</sequence>
<dbReference type="GO" id="GO:0008270">
    <property type="term" value="F:zinc ion binding"/>
    <property type="evidence" value="ECO:0007669"/>
    <property type="project" value="TreeGrafter"/>
</dbReference>
<evidence type="ECO:0000256" key="6">
    <source>
        <dbReference type="SAM" id="MobiDB-lite"/>
    </source>
</evidence>
<feature type="region of interest" description="Disordered" evidence="6">
    <location>
        <begin position="151"/>
        <end position="207"/>
    </location>
</feature>
<keyword evidence="7" id="KW-1133">Transmembrane helix</keyword>
<feature type="compositionally biased region" description="Low complexity" evidence="6">
    <location>
        <begin position="160"/>
        <end position="180"/>
    </location>
</feature>
<keyword evidence="5 7" id="KW-0472">Membrane</keyword>
<comment type="subcellular location">
    <subcellularLocation>
        <location evidence="1">Membrane</location>
        <topology evidence="1">Peripheral membrane protein</topology>
    </subcellularLocation>
</comment>
<accession>A0A0F4G802</accession>
<evidence type="ECO:0000256" key="3">
    <source>
        <dbReference type="ARBA" id="ARBA00022723"/>
    </source>
</evidence>
<keyword evidence="4" id="KW-0862">Zinc</keyword>
<dbReference type="Pfam" id="PF10601">
    <property type="entry name" value="zf-LITAF-like"/>
    <property type="match status" value="1"/>
</dbReference>